<evidence type="ECO:0000313" key="1">
    <source>
        <dbReference type="EMBL" id="EIJ87712.1"/>
    </source>
</evidence>
<dbReference type="Proteomes" id="UP000002872">
    <property type="component" value="Unassembled WGS sequence"/>
</dbReference>
<organism evidence="1 2">
    <name type="scientific">Nematocida parisii (strain ERTm3)</name>
    <name type="common">Nematode killer fungus</name>
    <dbReference type="NCBI Taxonomy" id="935791"/>
    <lineage>
        <taxon>Eukaryota</taxon>
        <taxon>Fungi</taxon>
        <taxon>Fungi incertae sedis</taxon>
        <taxon>Microsporidia</taxon>
        <taxon>Nematocida</taxon>
    </lineage>
</organism>
<dbReference type="OrthoDB" id="2192954at2759"/>
<proteinExistence type="predicted"/>
<reference evidence="1" key="1">
    <citation type="submission" date="2011-01" db="EMBL/GenBank/DDBJ databases">
        <title>The Genome Sequence of Nematocida parisii strain ERTm3.</title>
        <authorList>
            <consortium name="The Broad Institute Genome Sequencing Platform"/>
            <consortium name="The Broad Institute Genome Sequencing Center for Infectious Disease"/>
            <person name="Cuomo C."/>
            <person name="Troemel E."/>
            <person name="Young S.K."/>
            <person name="Zeng Q."/>
            <person name="Gargeya S."/>
            <person name="Fitzgerald M."/>
            <person name="Haas B."/>
            <person name="Abouelleil A."/>
            <person name="Alvarado L."/>
            <person name="Arachchi H.M."/>
            <person name="Berlin A."/>
            <person name="Chapman S.B."/>
            <person name="Gearin G."/>
            <person name="Goldberg J."/>
            <person name="Griggs A."/>
            <person name="Gujja S."/>
            <person name="Hansen M."/>
            <person name="Heiman D."/>
            <person name="Howarth C."/>
            <person name="Larimer J."/>
            <person name="Lui A."/>
            <person name="MacDonald P.J.P."/>
            <person name="McCowen C."/>
            <person name="Montmayeur A."/>
            <person name="Murphy C."/>
            <person name="Neiman D."/>
            <person name="Pearson M."/>
            <person name="Priest M."/>
            <person name="Roberts A."/>
            <person name="Saif S."/>
            <person name="Shea T."/>
            <person name="Sisk P."/>
            <person name="Stolte C."/>
            <person name="Sykes S."/>
            <person name="Wortman J."/>
            <person name="Nusbaum C."/>
            <person name="Birren B."/>
        </authorList>
    </citation>
    <scope>NUCLEOTIDE SEQUENCE</scope>
    <source>
        <strain evidence="1">ERTm3</strain>
    </source>
</reference>
<dbReference type="InParanoid" id="I3EER5"/>
<dbReference type="HOGENOM" id="CLU_1759300_0_0_1"/>
<dbReference type="VEuPathDB" id="MicrosporidiaDB:NEQG_02259"/>
<accession>I3EER5</accession>
<name>I3EER5_NEMP3</name>
<gene>
    <name evidence="1" type="ORF">NEQG_02259</name>
</gene>
<protein>
    <submittedName>
        <fullName evidence="1">Uncharacterized protein</fullName>
    </submittedName>
</protein>
<dbReference type="EMBL" id="GL870881">
    <property type="protein sequence ID" value="EIJ87712.1"/>
    <property type="molecule type" value="Genomic_DNA"/>
</dbReference>
<sequence>MQSAIKKEIGDTVTQKSLEDFFKDLFPVGDSSNSAQILINSLTDKSPEGLYELILKCRNNKTDFAKWIYKCIKISNPTTETSQSEISQSTLKNSKISTKNISEYLSEITAISPEKSMEVPGSEEEFINFCLSSKEFQKSWNVLRLSSF</sequence>
<dbReference type="AlphaFoldDB" id="I3EER5"/>
<keyword evidence="2" id="KW-1185">Reference proteome</keyword>
<evidence type="ECO:0000313" key="2">
    <source>
        <dbReference type="Proteomes" id="UP000002872"/>
    </source>
</evidence>